<evidence type="ECO:0000313" key="1">
    <source>
        <dbReference type="EMBL" id="EGO22758.1"/>
    </source>
</evidence>
<name>F8P0S4_SERL9</name>
<dbReference type="RefSeq" id="XP_007319998.1">
    <property type="nucleotide sequence ID" value="XM_007319936.1"/>
</dbReference>
<reference evidence="1" key="1">
    <citation type="submission" date="2011-04" db="EMBL/GenBank/DDBJ databases">
        <title>Evolution of plant cell wall degrading machinery underlies the functional diversity of forest fungi.</title>
        <authorList>
            <consortium name="US DOE Joint Genome Institute (JGI-PGF)"/>
            <person name="Eastwood D.C."/>
            <person name="Floudas D."/>
            <person name="Binder M."/>
            <person name="Majcherczyk A."/>
            <person name="Schneider P."/>
            <person name="Aerts A."/>
            <person name="Asiegbu F.O."/>
            <person name="Baker S.E."/>
            <person name="Barry K."/>
            <person name="Bendiksby M."/>
            <person name="Blumentritt M."/>
            <person name="Coutinho P.M."/>
            <person name="Cullen D."/>
            <person name="Cullen D."/>
            <person name="Gathman A."/>
            <person name="Goodell B."/>
            <person name="Henrissat B."/>
            <person name="Ihrmark K."/>
            <person name="Kauserud H."/>
            <person name="Kohler A."/>
            <person name="LaButti K."/>
            <person name="Lapidus A."/>
            <person name="Lavin J.L."/>
            <person name="Lee Y.-H."/>
            <person name="Lindquist E."/>
            <person name="Lilly W."/>
            <person name="Lucas S."/>
            <person name="Morin E."/>
            <person name="Murat C."/>
            <person name="Oguiza J.A."/>
            <person name="Park J."/>
            <person name="Pisabarro A.G."/>
            <person name="Riley R."/>
            <person name="Rosling A."/>
            <person name="Salamov A."/>
            <person name="Schmidt O."/>
            <person name="Schmutz J."/>
            <person name="Skrede I."/>
            <person name="Stenlid J."/>
            <person name="Wiebenga A."/>
            <person name="Xie X."/>
            <person name="Kues U."/>
            <person name="Hibbett D.S."/>
            <person name="Hoffmeister D."/>
            <person name="Hogberg N."/>
            <person name="Martin F."/>
            <person name="Grigoriev I.V."/>
            <person name="Watkinson S.C."/>
        </authorList>
    </citation>
    <scope>NUCLEOTIDE SEQUENCE</scope>
    <source>
        <strain evidence="1">S7.9</strain>
    </source>
</reference>
<dbReference type="AlphaFoldDB" id="F8P0S4"/>
<dbReference type="Proteomes" id="UP000008064">
    <property type="component" value="Unassembled WGS sequence"/>
</dbReference>
<dbReference type="KEGG" id="sla:SERLADRAFT_471147"/>
<sequence length="79" mass="9138">MHNNISRNIHHSRVGILMQGSGITSERLRILSSLLTFPPFPNRLYRWEWLSGGRALYHYAATQWGHHARSAVEEMVIPD</sequence>
<protein>
    <submittedName>
        <fullName evidence="1">Uncharacterized protein</fullName>
    </submittedName>
</protein>
<dbReference type="GeneID" id="18819883"/>
<proteinExistence type="predicted"/>
<gene>
    <name evidence="1" type="ORF">SERLADRAFT_471147</name>
</gene>
<dbReference type="HOGENOM" id="CLU_2607495_0_0_1"/>
<accession>F8P0S4</accession>
<organism>
    <name type="scientific">Serpula lacrymans var. lacrymans (strain S7.9)</name>
    <name type="common">Dry rot fungus</name>
    <dbReference type="NCBI Taxonomy" id="578457"/>
    <lineage>
        <taxon>Eukaryota</taxon>
        <taxon>Fungi</taxon>
        <taxon>Dikarya</taxon>
        <taxon>Basidiomycota</taxon>
        <taxon>Agaricomycotina</taxon>
        <taxon>Agaricomycetes</taxon>
        <taxon>Agaricomycetidae</taxon>
        <taxon>Boletales</taxon>
        <taxon>Coniophorineae</taxon>
        <taxon>Serpulaceae</taxon>
        <taxon>Serpula</taxon>
    </lineage>
</organism>
<dbReference type="EMBL" id="GL945436">
    <property type="protein sequence ID" value="EGO22758.1"/>
    <property type="molecule type" value="Genomic_DNA"/>
</dbReference>